<evidence type="ECO:0000313" key="2">
    <source>
        <dbReference type="Proteomes" id="UP000887013"/>
    </source>
</evidence>
<comment type="caution">
    <text evidence="1">The sequence shown here is derived from an EMBL/GenBank/DDBJ whole genome shotgun (WGS) entry which is preliminary data.</text>
</comment>
<reference evidence="1" key="1">
    <citation type="submission" date="2020-08" db="EMBL/GenBank/DDBJ databases">
        <title>Multicomponent nature underlies the extraordinary mechanical properties of spider dragline silk.</title>
        <authorList>
            <person name="Kono N."/>
            <person name="Nakamura H."/>
            <person name="Mori M."/>
            <person name="Yoshida Y."/>
            <person name="Ohtoshi R."/>
            <person name="Malay A.D."/>
            <person name="Moran D.A.P."/>
            <person name="Tomita M."/>
            <person name="Numata K."/>
            <person name="Arakawa K."/>
        </authorList>
    </citation>
    <scope>NUCLEOTIDE SEQUENCE</scope>
</reference>
<evidence type="ECO:0000313" key="1">
    <source>
        <dbReference type="EMBL" id="GFU05541.1"/>
    </source>
</evidence>
<accession>A0A8X6Q8R7</accession>
<dbReference type="EMBL" id="BMAW01028089">
    <property type="protein sequence ID" value="GFU05541.1"/>
    <property type="molecule type" value="Genomic_DNA"/>
</dbReference>
<organism evidence="1 2">
    <name type="scientific">Nephila pilipes</name>
    <name type="common">Giant wood spider</name>
    <name type="synonym">Nephila maculata</name>
    <dbReference type="NCBI Taxonomy" id="299642"/>
    <lineage>
        <taxon>Eukaryota</taxon>
        <taxon>Metazoa</taxon>
        <taxon>Ecdysozoa</taxon>
        <taxon>Arthropoda</taxon>
        <taxon>Chelicerata</taxon>
        <taxon>Arachnida</taxon>
        <taxon>Araneae</taxon>
        <taxon>Araneomorphae</taxon>
        <taxon>Entelegynae</taxon>
        <taxon>Araneoidea</taxon>
        <taxon>Nephilidae</taxon>
        <taxon>Nephila</taxon>
    </lineage>
</organism>
<sequence>MLLQMPLLPPPPPILLFRHPSQAIRLSRQSRIVSNIPPHDSICRDDFFPVRPTRLSFTKNAQLVELQTMLFQSMVVIKVMYGHVLLANWTPNRNIR</sequence>
<dbReference type="AlphaFoldDB" id="A0A8X6Q8R7"/>
<proteinExistence type="predicted"/>
<dbReference type="Proteomes" id="UP000887013">
    <property type="component" value="Unassembled WGS sequence"/>
</dbReference>
<protein>
    <submittedName>
        <fullName evidence="1">Uncharacterized protein</fullName>
    </submittedName>
</protein>
<name>A0A8X6Q8R7_NEPPI</name>
<keyword evidence="2" id="KW-1185">Reference proteome</keyword>
<gene>
    <name evidence="1" type="ORF">NPIL_6441</name>
</gene>